<keyword evidence="2" id="KW-1185">Reference proteome</keyword>
<gene>
    <name evidence="1" type="ORF">SE17_06870</name>
</gene>
<evidence type="ECO:0000313" key="2">
    <source>
        <dbReference type="Proteomes" id="UP000050509"/>
    </source>
</evidence>
<organism evidence="1 2">
    <name type="scientific">Kouleothrix aurantiaca</name>
    <dbReference type="NCBI Taxonomy" id="186479"/>
    <lineage>
        <taxon>Bacteria</taxon>
        <taxon>Bacillati</taxon>
        <taxon>Chloroflexota</taxon>
        <taxon>Chloroflexia</taxon>
        <taxon>Chloroflexales</taxon>
        <taxon>Roseiflexineae</taxon>
        <taxon>Roseiflexaceae</taxon>
        <taxon>Kouleothrix</taxon>
    </lineage>
</organism>
<evidence type="ECO:0000313" key="1">
    <source>
        <dbReference type="EMBL" id="KPV53911.1"/>
    </source>
</evidence>
<protein>
    <recommendedName>
        <fullName evidence="3">Thioredoxin domain-containing protein</fullName>
    </recommendedName>
</protein>
<name>A0A0P9FB50_9CHLR</name>
<sequence>MDGLEQTYGTRLRFMRVDFNSSDGQRLAQGYQVRGHLTIVLIDKTGTARATIVGVPTRERVEQAIKEVVP</sequence>
<evidence type="ECO:0008006" key="3">
    <source>
        <dbReference type="Google" id="ProtNLM"/>
    </source>
</evidence>
<dbReference type="EMBL" id="LJCR01000151">
    <property type="protein sequence ID" value="KPV53911.1"/>
    <property type="molecule type" value="Genomic_DNA"/>
</dbReference>
<reference evidence="1 2" key="1">
    <citation type="submission" date="2015-09" db="EMBL/GenBank/DDBJ databases">
        <title>Draft genome sequence of Kouleothrix aurantiaca JCM 19913.</title>
        <authorList>
            <person name="Hemp J."/>
        </authorList>
    </citation>
    <scope>NUCLEOTIDE SEQUENCE [LARGE SCALE GENOMIC DNA]</scope>
    <source>
        <strain evidence="1 2">COM-B</strain>
    </source>
</reference>
<proteinExistence type="predicted"/>
<dbReference type="Gene3D" id="3.40.30.10">
    <property type="entry name" value="Glutaredoxin"/>
    <property type="match status" value="1"/>
</dbReference>
<dbReference type="SUPFAM" id="SSF52833">
    <property type="entry name" value="Thioredoxin-like"/>
    <property type="match status" value="1"/>
</dbReference>
<dbReference type="AlphaFoldDB" id="A0A0P9FB50"/>
<dbReference type="Proteomes" id="UP000050509">
    <property type="component" value="Unassembled WGS sequence"/>
</dbReference>
<dbReference type="InterPro" id="IPR036249">
    <property type="entry name" value="Thioredoxin-like_sf"/>
</dbReference>
<accession>A0A0P9FB50</accession>
<comment type="caution">
    <text evidence="1">The sequence shown here is derived from an EMBL/GenBank/DDBJ whole genome shotgun (WGS) entry which is preliminary data.</text>
</comment>